<dbReference type="InterPro" id="IPR038726">
    <property type="entry name" value="PDDEXK_AddAB-type"/>
</dbReference>
<evidence type="ECO:0000259" key="1">
    <source>
        <dbReference type="Pfam" id="PF12705"/>
    </source>
</evidence>
<reference evidence="2 3" key="1">
    <citation type="submission" date="2020-08" db="EMBL/GenBank/DDBJ databases">
        <title>Genomic Encyclopedia of Type Strains, Phase III (KMG-III): the genomes of soil and plant-associated and newly described type strains.</title>
        <authorList>
            <person name="Whitman W."/>
        </authorList>
    </citation>
    <scope>NUCLEOTIDE SEQUENCE [LARGE SCALE GENOMIC DNA]</scope>
    <source>
        <strain evidence="2 3">CECT 8799</strain>
    </source>
</reference>
<dbReference type="Pfam" id="PF12705">
    <property type="entry name" value="PDDEXK_1"/>
    <property type="match status" value="1"/>
</dbReference>
<sequence length="380" mass="42841">MADQSVFETVAVSNLRPLSRMSYWRFEELNQCRLKGLFPLHVVTTPANLPVVWLSSRRAVLGEILHEALARISEQAKKTGWPEPAQLHALCEAARKSVTAKFTQRGGGDRYDSVASWPDYGTVLSAVAEVPRRSSTSPVDPADKPQFFPEYDVYSTDSRIAGRPDLIIRRGDHITLIDYKWRKREITDSPYYEQYVAQLQVYAALIEERWGVFPHLAYLVSNGKRHRVVLQQTRASQLLNDMQHLLEDINRQVANLGHDASAFAKPSEEACSTCAAKPWCGAYRDQLQVIPLPQKRHILWGYQEGSWQENRRTGVTITLRSEQHSFGRPGATIKLTRVPKTWFPQLEDRPGQAVIVTNVHATPGANAAACSFETQILPIG</sequence>
<name>A0A7W4W8Q0_9GAMM</name>
<accession>A0A7W4W8Q0</accession>
<keyword evidence="2" id="KW-0269">Exonuclease</keyword>
<evidence type="ECO:0000313" key="3">
    <source>
        <dbReference type="Proteomes" id="UP000535937"/>
    </source>
</evidence>
<dbReference type="Gene3D" id="3.90.320.10">
    <property type="match status" value="1"/>
</dbReference>
<dbReference type="Proteomes" id="UP000535937">
    <property type="component" value="Unassembled WGS sequence"/>
</dbReference>
<dbReference type="AlphaFoldDB" id="A0A7W4W8Q0"/>
<keyword evidence="2" id="KW-0378">Hydrolase</keyword>
<protein>
    <submittedName>
        <fullName evidence="2">CRISPR/Cas system-associated exonuclease Cas4 (RecB family)</fullName>
    </submittedName>
</protein>
<dbReference type="RefSeq" id="WP_183455535.1">
    <property type="nucleotide sequence ID" value="NZ_JACHWZ010000001.1"/>
</dbReference>
<organism evidence="2 3">
    <name type="scientific">Microbulbifer rhizosphaerae</name>
    <dbReference type="NCBI Taxonomy" id="1562603"/>
    <lineage>
        <taxon>Bacteria</taxon>
        <taxon>Pseudomonadati</taxon>
        <taxon>Pseudomonadota</taxon>
        <taxon>Gammaproteobacteria</taxon>
        <taxon>Cellvibrionales</taxon>
        <taxon>Microbulbiferaceae</taxon>
        <taxon>Microbulbifer</taxon>
    </lineage>
</organism>
<keyword evidence="2" id="KW-0540">Nuclease</keyword>
<dbReference type="EMBL" id="JACHWZ010000001">
    <property type="protein sequence ID" value="MBB3059242.1"/>
    <property type="molecule type" value="Genomic_DNA"/>
</dbReference>
<comment type="caution">
    <text evidence="2">The sequence shown here is derived from an EMBL/GenBank/DDBJ whole genome shotgun (WGS) entry which is preliminary data.</text>
</comment>
<proteinExistence type="predicted"/>
<keyword evidence="3" id="KW-1185">Reference proteome</keyword>
<feature type="domain" description="PD-(D/E)XK endonuclease-like" evidence="1">
    <location>
        <begin position="21"/>
        <end position="280"/>
    </location>
</feature>
<dbReference type="GO" id="GO:0004527">
    <property type="term" value="F:exonuclease activity"/>
    <property type="evidence" value="ECO:0007669"/>
    <property type="project" value="UniProtKB-KW"/>
</dbReference>
<evidence type="ECO:0000313" key="2">
    <source>
        <dbReference type="EMBL" id="MBB3059242.1"/>
    </source>
</evidence>
<gene>
    <name evidence="2" type="ORF">FHS09_000043</name>
</gene>
<dbReference type="InterPro" id="IPR011604">
    <property type="entry name" value="PDDEXK-like_dom_sf"/>
</dbReference>